<comment type="similarity">
    <text evidence="1">Belongs to the sigma-70 factor family. ECF subfamily.</text>
</comment>
<dbReference type="InterPro" id="IPR013325">
    <property type="entry name" value="RNA_pol_sigma_r2"/>
</dbReference>
<dbReference type="InterPro" id="IPR000838">
    <property type="entry name" value="RNA_pol_sigma70_ECF_CS"/>
</dbReference>
<proteinExistence type="inferred from homology"/>
<feature type="domain" description="PhyR sigma2" evidence="8">
    <location>
        <begin position="10"/>
        <end position="63"/>
    </location>
</feature>
<feature type="domain" description="RNA polymerase sigma factor 70 region 4 type 2" evidence="7">
    <location>
        <begin position="106"/>
        <end position="155"/>
    </location>
</feature>
<evidence type="ECO:0000259" key="7">
    <source>
        <dbReference type="Pfam" id="PF08281"/>
    </source>
</evidence>
<dbReference type="InterPro" id="IPR014284">
    <property type="entry name" value="RNA_pol_sigma-70_dom"/>
</dbReference>
<evidence type="ECO:0000313" key="10">
    <source>
        <dbReference type="EMBL" id="SKB76388.1"/>
    </source>
</evidence>
<keyword evidence="11" id="KW-1185">Reference proteome</keyword>
<gene>
    <name evidence="9" type="ORF">ARD30_19750</name>
    <name evidence="10" type="ORF">SAMN05660750_02182</name>
</gene>
<dbReference type="OrthoDB" id="9797134at2"/>
<dbReference type="CDD" id="cd06171">
    <property type="entry name" value="Sigma70_r4"/>
    <property type="match status" value="1"/>
</dbReference>
<evidence type="ECO:0000256" key="2">
    <source>
        <dbReference type="ARBA" id="ARBA00023015"/>
    </source>
</evidence>
<evidence type="ECO:0000313" key="9">
    <source>
        <dbReference type="EMBL" id="KQK29059.1"/>
    </source>
</evidence>
<dbReference type="PROSITE" id="PS01063">
    <property type="entry name" value="SIGMA70_ECF"/>
    <property type="match status" value="1"/>
</dbReference>
<evidence type="ECO:0000256" key="3">
    <source>
        <dbReference type="ARBA" id="ARBA00023082"/>
    </source>
</evidence>
<dbReference type="AlphaFoldDB" id="A0A0Q3KH56"/>
<evidence type="ECO:0000256" key="6">
    <source>
        <dbReference type="SAM" id="MobiDB-lite"/>
    </source>
</evidence>
<keyword evidence="2" id="KW-0805">Transcription regulation</keyword>
<feature type="region of interest" description="Disordered" evidence="6">
    <location>
        <begin position="72"/>
        <end position="98"/>
    </location>
</feature>
<evidence type="ECO:0000313" key="12">
    <source>
        <dbReference type="Proteomes" id="UP000190130"/>
    </source>
</evidence>
<dbReference type="GO" id="GO:0006352">
    <property type="term" value="P:DNA-templated transcription initiation"/>
    <property type="evidence" value="ECO:0007669"/>
    <property type="project" value="InterPro"/>
</dbReference>
<dbReference type="SUPFAM" id="SSF88946">
    <property type="entry name" value="Sigma2 domain of RNA polymerase sigma factors"/>
    <property type="match status" value="1"/>
</dbReference>
<dbReference type="InterPro" id="IPR013249">
    <property type="entry name" value="RNA_pol_sigma70_r4_t2"/>
</dbReference>
<dbReference type="NCBIfam" id="TIGR02937">
    <property type="entry name" value="sigma70-ECF"/>
    <property type="match status" value="1"/>
</dbReference>
<evidence type="ECO:0000259" key="8">
    <source>
        <dbReference type="Pfam" id="PF22029"/>
    </source>
</evidence>
<dbReference type="RefSeq" id="WP_055729640.1">
    <property type="nucleotide sequence ID" value="NZ_FUYX01000005.1"/>
</dbReference>
<dbReference type="EMBL" id="FUYX01000005">
    <property type="protein sequence ID" value="SKB76388.1"/>
    <property type="molecule type" value="Genomic_DNA"/>
</dbReference>
<dbReference type="Pfam" id="PF08281">
    <property type="entry name" value="Sigma70_r4_2"/>
    <property type="match status" value="1"/>
</dbReference>
<keyword evidence="3" id="KW-0731">Sigma factor</keyword>
<dbReference type="InterPro" id="IPR039425">
    <property type="entry name" value="RNA_pol_sigma-70-like"/>
</dbReference>
<dbReference type="EMBL" id="LMAR01000053">
    <property type="protein sequence ID" value="KQK29059.1"/>
    <property type="molecule type" value="Genomic_DNA"/>
</dbReference>
<organism evidence="9 11">
    <name type="scientific">Bosea thiooxidans</name>
    <dbReference type="NCBI Taxonomy" id="53254"/>
    <lineage>
        <taxon>Bacteria</taxon>
        <taxon>Pseudomonadati</taxon>
        <taxon>Pseudomonadota</taxon>
        <taxon>Alphaproteobacteria</taxon>
        <taxon>Hyphomicrobiales</taxon>
        <taxon>Boseaceae</taxon>
        <taxon>Bosea</taxon>
    </lineage>
</organism>
<accession>A0A0Q3KH56</accession>
<protein>
    <submittedName>
        <fullName evidence="10">RNA polymerase sigma-70 factor, ECF subfamily</fullName>
    </submittedName>
</protein>
<dbReference type="PANTHER" id="PTHR43133">
    <property type="entry name" value="RNA POLYMERASE ECF-TYPE SIGMA FACTO"/>
    <property type="match status" value="1"/>
</dbReference>
<feature type="compositionally biased region" description="Basic and acidic residues" evidence="6">
    <location>
        <begin position="74"/>
        <end position="92"/>
    </location>
</feature>
<keyword evidence="5" id="KW-0804">Transcription</keyword>
<evidence type="ECO:0000256" key="1">
    <source>
        <dbReference type="ARBA" id="ARBA00010641"/>
    </source>
</evidence>
<dbReference type="GO" id="GO:0016987">
    <property type="term" value="F:sigma factor activity"/>
    <property type="evidence" value="ECO:0007669"/>
    <property type="project" value="UniProtKB-KW"/>
</dbReference>
<name>A0A0Q3KH56_9HYPH</name>
<dbReference type="InterPro" id="IPR036388">
    <property type="entry name" value="WH-like_DNA-bd_sf"/>
</dbReference>
<evidence type="ECO:0000256" key="4">
    <source>
        <dbReference type="ARBA" id="ARBA00023125"/>
    </source>
</evidence>
<dbReference type="GO" id="GO:0003677">
    <property type="term" value="F:DNA binding"/>
    <property type="evidence" value="ECO:0007669"/>
    <property type="project" value="UniProtKB-KW"/>
</dbReference>
<dbReference type="Proteomes" id="UP000190130">
    <property type="component" value="Unassembled WGS sequence"/>
</dbReference>
<dbReference type="InterPro" id="IPR053866">
    <property type="entry name" value="PhyR_sigma2"/>
</dbReference>
<dbReference type="Gene3D" id="1.10.10.10">
    <property type="entry name" value="Winged helix-like DNA-binding domain superfamily/Winged helix DNA-binding domain"/>
    <property type="match status" value="1"/>
</dbReference>
<dbReference type="Gene3D" id="1.10.1740.10">
    <property type="match status" value="1"/>
</dbReference>
<dbReference type="STRING" id="53254.SAMN05660750_02182"/>
<dbReference type="InterPro" id="IPR013324">
    <property type="entry name" value="RNA_pol_sigma_r3/r4-like"/>
</dbReference>
<dbReference type="PANTHER" id="PTHR43133:SF25">
    <property type="entry name" value="RNA POLYMERASE SIGMA FACTOR RFAY-RELATED"/>
    <property type="match status" value="1"/>
</dbReference>
<dbReference type="SUPFAM" id="SSF88659">
    <property type="entry name" value="Sigma3 and sigma4 domains of RNA polymerase sigma factors"/>
    <property type="match status" value="1"/>
</dbReference>
<dbReference type="Pfam" id="PF22029">
    <property type="entry name" value="PhyR_sigma2"/>
    <property type="match status" value="1"/>
</dbReference>
<evidence type="ECO:0000313" key="11">
    <source>
        <dbReference type="Proteomes" id="UP000051562"/>
    </source>
</evidence>
<reference evidence="10 12" key="2">
    <citation type="submission" date="2017-02" db="EMBL/GenBank/DDBJ databases">
        <authorList>
            <person name="Peterson S.W."/>
        </authorList>
    </citation>
    <scope>NUCLEOTIDE SEQUENCE [LARGE SCALE GENOMIC DNA]</scope>
    <source>
        <strain evidence="10 12">DSM 9653</strain>
    </source>
</reference>
<keyword evidence="4" id="KW-0238">DNA-binding</keyword>
<dbReference type="Proteomes" id="UP000051562">
    <property type="component" value="Unassembled WGS sequence"/>
</dbReference>
<reference evidence="9 11" key="1">
    <citation type="submission" date="2015-10" db="EMBL/GenBank/DDBJ databases">
        <title>Draft genome of Bosea thiooxidans.</title>
        <authorList>
            <person name="Wang X."/>
        </authorList>
    </citation>
    <scope>NUCLEOTIDE SEQUENCE [LARGE SCALE GENOMIC DNA]</scope>
    <source>
        <strain evidence="9 11">CGMCC 9174</strain>
    </source>
</reference>
<sequence length="171" mass="19514">MFGSVSDLEIEAQIPALRRFARSLARNPDDADELVQDTLLQALSRWRQLRRPESVRAWLFQILFNFHRTRGRGRQRDLARFTDEDGADHPDPSGDPAQGLHLGDALSALARLPQDQRVALELVAMEDMTYEEVAKVTEVPIGTVMSRLSRARERLRTELEGGNVTRLRRLK</sequence>
<evidence type="ECO:0000256" key="5">
    <source>
        <dbReference type="ARBA" id="ARBA00023163"/>
    </source>
</evidence>